<accession>A0ABQ9E9E2</accession>
<dbReference type="Proteomes" id="UP001217089">
    <property type="component" value="Unassembled WGS sequence"/>
</dbReference>
<name>A0ABQ9E9E2_TEGGR</name>
<protein>
    <submittedName>
        <fullName evidence="1">Uncharacterized protein</fullName>
    </submittedName>
</protein>
<keyword evidence="2" id="KW-1185">Reference proteome</keyword>
<organism evidence="1 2">
    <name type="scientific">Tegillarca granosa</name>
    <name type="common">Malaysian cockle</name>
    <name type="synonym">Anadara granosa</name>
    <dbReference type="NCBI Taxonomy" id="220873"/>
    <lineage>
        <taxon>Eukaryota</taxon>
        <taxon>Metazoa</taxon>
        <taxon>Spiralia</taxon>
        <taxon>Lophotrochozoa</taxon>
        <taxon>Mollusca</taxon>
        <taxon>Bivalvia</taxon>
        <taxon>Autobranchia</taxon>
        <taxon>Pteriomorphia</taxon>
        <taxon>Arcoida</taxon>
        <taxon>Arcoidea</taxon>
        <taxon>Arcidae</taxon>
        <taxon>Tegillarca</taxon>
    </lineage>
</organism>
<evidence type="ECO:0000313" key="2">
    <source>
        <dbReference type="Proteomes" id="UP001217089"/>
    </source>
</evidence>
<reference evidence="1 2" key="1">
    <citation type="submission" date="2022-12" db="EMBL/GenBank/DDBJ databases">
        <title>Chromosome-level genome of Tegillarca granosa.</title>
        <authorList>
            <person name="Kim J."/>
        </authorList>
    </citation>
    <scope>NUCLEOTIDE SEQUENCE [LARGE SCALE GENOMIC DNA]</scope>
    <source>
        <strain evidence="1">Teg-2019</strain>
        <tissue evidence="1">Adductor muscle</tissue>
    </source>
</reference>
<comment type="caution">
    <text evidence="1">The sequence shown here is derived from an EMBL/GenBank/DDBJ whole genome shotgun (WGS) entry which is preliminary data.</text>
</comment>
<gene>
    <name evidence="1" type="ORF">KUTeg_020762</name>
</gene>
<dbReference type="EMBL" id="JARBDR010000918">
    <property type="protein sequence ID" value="KAJ8301775.1"/>
    <property type="molecule type" value="Genomic_DNA"/>
</dbReference>
<sequence length="124" mass="14206">MFYCILFSVLTGVIIALIVIAVGFHFSATSSPPVSYIEGNDNCNNYKNCENCINDDLCGFCFEKDQVKTSGSCLPVSDHPERYADPKKYNYRCDKTNYEKDASQRKYEWIYQLLCPSDYMSMVV</sequence>
<feature type="non-terminal residue" evidence="1">
    <location>
        <position position="124"/>
    </location>
</feature>
<proteinExistence type="predicted"/>
<evidence type="ECO:0000313" key="1">
    <source>
        <dbReference type="EMBL" id="KAJ8301775.1"/>
    </source>
</evidence>